<dbReference type="SMART" id="SM00382">
    <property type="entry name" value="AAA"/>
    <property type="match status" value="1"/>
</dbReference>
<dbReference type="PROSITE" id="PS00211">
    <property type="entry name" value="ABC_TRANSPORTER_1"/>
    <property type="match status" value="1"/>
</dbReference>
<dbReference type="InterPro" id="IPR003439">
    <property type="entry name" value="ABC_transporter-like_ATP-bd"/>
</dbReference>
<dbReference type="InterPro" id="IPR017871">
    <property type="entry name" value="ABC_transporter-like_CS"/>
</dbReference>
<dbReference type="RefSeq" id="WP_122625890.1">
    <property type="nucleotide sequence ID" value="NZ_UPPP01000051.1"/>
</dbReference>
<organism evidence="10 11">
    <name type="scientific">Lucifera butyrica</name>
    <dbReference type="NCBI Taxonomy" id="1351585"/>
    <lineage>
        <taxon>Bacteria</taxon>
        <taxon>Bacillati</taxon>
        <taxon>Bacillota</taxon>
        <taxon>Negativicutes</taxon>
        <taxon>Veillonellales</taxon>
        <taxon>Veillonellaceae</taxon>
        <taxon>Lucifera</taxon>
    </lineage>
</organism>
<dbReference type="InterPro" id="IPR027417">
    <property type="entry name" value="P-loop_NTPase"/>
</dbReference>
<dbReference type="CDD" id="cd03225">
    <property type="entry name" value="ABC_cobalt_CbiO_domain1"/>
    <property type="match status" value="1"/>
</dbReference>
<keyword evidence="11" id="KW-1185">Reference proteome</keyword>
<dbReference type="GO" id="GO:0043190">
    <property type="term" value="C:ATP-binding cassette (ABC) transporter complex"/>
    <property type="evidence" value="ECO:0007669"/>
    <property type="project" value="TreeGrafter"/>
</dbReference>
<dbReference type="PROSITE" id="PS50893">
    <property type="entry name" value="ABC_TRANSPORTER_2"/>
    <property type="match status" value="1"/>
</dbReference>
<accession>A0A498R222</accession>
<keyword evidence="7 8" id="KW-0472">Membrane</keyword>
<protein>
    <recommendedName>
        <fullName evidence="8">Energy-coupling factor transporter ATP-binding protein EcfA2</fullName>
        <ecNumber evidence="8">7.-.-.-</ecNumber>
    </recommendedName>
</protein>
<dbReference type="EMBL" id="UPPP01000051">
    <property type="protein sequence ID" value="VBB04867.1"/>
    <property type="molecule type" value="Genomic_DNA"/>
</dbReference>
<dbReference type="GO" id="GO:0005524">
    <property type="term" value="F:ATP binding"/>
    <property type="evidence" value="ECO:0007669"/>
    <property type="project" value="UniProtKB-UniRule"/>
</dbReference>
<dbReference type="FunFam" id="3.40.50.300:FF:000224">
    <property type="entry name" value="Energy-coupling factor transporter ATP-binding protein EcfA"/>
    <property type="match status" value="1"/>
</dbReference>
<dbReference type="Proteomes" id="UP000277811">
    <property type="component" value="Unassembled WGS sequence"/>
</dbReference>
<dbReference type="Pfam" id="PF00005">
    <property type="entry name" value="ABC_tran"/>
    <property type="match status" value="1"/>
</dbReference>
<evidence type="ECO:0000256" key="6">
    <source>
        <dbReference type="ARBA" id="ARBA00022967"/>
    </source>
</evidence>
<dbReference type="PANTHER" id="PTHR43553">
    <property type="entry name" value="HEAVY METAL TRANSPORTER"/>
    <property type="match status" value="1"/>
</dbReference>
<evidence type="ECO:0000256" key="2">
    <source>
        <dbReference type="ARBA" id="ARBA00022448"/>
    </source>
</evidence>
<comment type="similarity">
    <text evidence="8">Belongs to the ABC transporter superfamily. Energy-coupling factor EcfA family.</text>
</comment>
<comment type="subunit">
    <text evidence="8">Forms a stable energy-coupling factor (ECF) transporter complex composed of 2 membrane-embedded substrate-binding proteins (S component), 2 ATP-binding proteins (A component) and 2 transmembrane proteins (T component).</text>
</comment>
<dbReference type="OrthoDB" id="9784332at2"/>
<feature type="domain" description="ABC transporter" evidence="9">
    <location>
        <begin position="3"/>
        <end position="245"/>
    </location>
</feature>
<keyword evidence="4 8" id="KW-0547">Nucleotide-binding</keyword>
<proteinExistence type="inferred from homology"/>
<evidence type="ECO:0000256" key="1">
    <source>
        <dbReference type="ARBA" id="ARBA00004202"/>
    </source>
</evidence>
<evidence type="ECO:0000313" key="11">
    <source>
        <dbReference type="Proteomes" id="UP000277811"/>
    </source>
</evidence>
<evidence type="ECO:0000259" key="9">
    <source>
        <dbReference type="PROSITE" id="PS50893"/>
    </source>
</evidence>
<dbReference type="InterPro" id="IPR003593">
    <property type="entry name" value="AAA+_ATPase"/>
</dbReference>
<evidence type="ECO:0000313" key="10">
    <source>
        <dbReference type="EMBL" id="VBB04867.1"/>
    </source>
</evidence>
<keyword evidence="5 8" id="KW-0067">ATP-binding</keyword>
<keyword evidence="2 8" id="KW-0813">Transport</keyword>
<dbReference type="SUPFAM" id="SSF52540">
    <property type="entry name" value="P-loop containing nucleoside triphosphate hydrolases"/>
    <property type="match status" value="1"/>
</dbReference>
<name>A0A498R222_9FIRM</name>
<evidence type="ECO:0000256" key="5">
    <source>
        <dbReference type="ARBA" id="ARBA00022840"/>
    </source>
</evidence>
<comment type="function">
    <text evidence="8">ATP-binding (A) component of a common energy-coupling factor (ECF) ABC-transporter complex.</text>
</comment>
<dbReference type="GO" id="GO:0042626">
    <property type="term" value="F:ATPase-coupled transmembrane transporter activity"/>
    <property type="evidence" value="ECO:0007669"/>
    <property type="project" value="TreeGrafter"/>
</dbReference>
<dbReference type="NCBIfam" id="NF010158">
    <property type="entry name" value="PRK13637.1"/>
    <property type="match status" value="1"/>
</dbReference>
<dbReference type="Gene3D" id="3.40.50.300">
    <property type="entry name" value="P-loop containing nucleotide triphosphate hydrolases"/>
    <property type="match status" value="1"/>
</dbReference>
<dbReference type="PANTHER" id="PTHR43553:SF27">
    <property type="entry name" value="ENERGY-COUPLING FACTOR TRANSPORTER ATP-BINDING PROTEIN ECFA2"/>
    <property type="match status" value="1"/>
</dbReference>
<evidence type="ECO:0000256" key="8">
    <source>
        <dbReference type="RuleBase" id="RU365104"/>
    </source>
</evidence>
<keyword evidence="3 8" id="KW-1003">Cell membrane</keyword>
<dbReference type="AlphaFoldDB" id="A0A498R222"/>
<dbReference type="InterPro" id="IPR050095">
    <property type="entry name" value="ECF_ABC_transporter_ATP-bd"/>
</dbReference>
<evidence type="ECO:0000256" key="4">
    <source>
        <dbReference type="ARBA" id="ARBA00022741"/>
    </source>
</evidence>
<dbReference type="EC" id="7.-.-.-" evidence="8"/>
<evidence type="ECO:0000256" key="7">
    <source>
        <dbReference type="ARBA" id="ARBA00023136"/>
    </source>
</evidence>
<keyword evidence="6" id="KW-1278">Translocase</keyword>
<dbReference type="InterPro" id="IPR015856">
    <property type="entry name" value="ABC_transpr_CbiO/EcfA_su"/>
</dbReference>
<evidence type="ECO:0000256" key="3">
    <source>
        <dbReference type="ARBA" id="ARBA00022475"/>
    </source>
</evidence>
<gene>
    <name evidence="10" type="ORF">LUCI_0073</name>
</gene>
<dbReference type="GO" id="GO:0016887">
    <property type="term" value="F:ATP hydrolysis activity"/>
    <property type="evidence" value="ECO:0007669"/>
    <property type="project" value="InterPro"/>
</dbReference>
<sequence>MSIVLKNVTYTYMPGTPFEKVALKGINLEISQGEFVGIIGHTGSGKSTLVQHLNGLLKPTAGEVTVEGVSLQGKDAAAKNIRRKVGMVFQYPEHQLFEETVFEDIAFGPRNLGCPEDVVTDRVKRAMEFVKLDFELFSKRSPFHLSGGQMRRVAIAGVIALEPEYLVLDEPSAGLDPRGREEIFSQILQLYQSAGITVILVSHNMEDIARMANRLIVMHQGSVRLDGEPLFIFQNYADVLTECGVAMPQVTRLLTKLKQKGLAVANRAATPEQAAREILQALGRGAAC</sequence>
<reference evidence="10 11" key="1">
    <citation type="submission" date="2018-06" db="EMBL/GenBank/DDBJ databases">
        <authorList>
            <person name="Strepis N."/>
        </authorList>
    </citation>
    <scope>NUCLEOTIDE SEQUENCE [LARGE SCALE GENOMIC DNA]</scope>
    <source>
        <strain evidence="10">LUCI</strain>
    </source>
</reference>
<comment type="subcellular location">
    <subcellularLocation>
        <location evidence="1 8">Cell membrane</location>
        <topology evidence="1 8">Peripheral membrane protein</topology>
    </subcellularLocation>
</comment>
<dbReference type="InterPro" id="IPR030946">
    <property type="entry name" value="EcfA2"/>
</dbReference>
<dbReference type="NCBIfam" id="TIGR04521">
    <property type="entry name" value="ECF_ATPase_2"/>
    <property type="match status" value="1"/>
</dbReference>